<comment type="caution">
    <text evidence="2">The sequence shown here is derived from an EMBL/GenBank/DDBJ whole genome shotgun (WGS) entry which is preliminary data.</text>
</comment>
<sequence>MARQHLGGHSRPRHLHLLRIGDHASDEEGARPGDFGELLGDEPAGAALRRGQGRSRLCQQPGEGLRVRLIVHPKQGVAQQLAASGLGRGERRIGRGLRGGRRHQLDVVLRRMGPEAEHHLGVQRREGSHPRVELGLGNPHRAQQPEGAVHAPRLCLQEGPDARQHLPLRQRPVLPWHPWHEEEAAASQPEDDHGGGARGVANHLGPLGNARHAQGAGREGNAPVPVARLEPLHHAGILHQRDTQGRGRALQGEVVRRGPQSSRDEHHIRTLGGFQEGMGDVRADVSHELHPFHLHPQLEKPGLEPRAVGVGDQPGDEFITGTQQLDAHGRSILAARPGPRIHLSRGGLQEVRPVLGAGVLLVLVVFLFEDDGGGPSGARPHLARGEPAAHQEGGFDQAQHQVHGGEGHQHIGRMRPGGDDRAGHPHEHQDERGLLGEAQVLEGAVPHGGDHQQGQRHHRRRHRSLHRGAHLAPPDHMVRDDQRHEPARGQRDGQAHEEAASPAVGIARGDHIEARQPQRPAGGEGEGDEQAQEAQGGQRPLVHQQGRRGTEGHHVRQAVELHAEVALRLRQPGDTSITPVEEHGEEDRQCGLIEVHGGGFSRAQGDGVEATKDGGNGEEVRQNEHQLPQLHRVLAFLMPVHGGMNGP</sequence>
<evidence type="ECO:0000313" key="2">
    <source>
        <dbReference type="EMBL" id="EAU69575.1"/>
    </source>
</evidence>
<feature type="compositionally biased region" description="Basic and acidic residues" evidence="1">
    <location>
        <begin position="476"/>
        <end position="499"/>
    </location>
</feature>
<organism evidence="2 3">
    <name type="scientific">Stigmatella aurantiaca (strain DW4/3-1)</name>
    <dbReference type="NCBI Taxonomy" id="378806"/>
    <lineage>
        <taxon>Bacteria</taxon>
        <taxon>Pseudomonadati</taxon>
        <taxon>Myxococcota</taxon>
        <taxon>Myxococcia</taxon>
        <taxon>Myxococcales</taxon>
        <taxon>Cystobacterineae</taxon>
        <taxon>Archangiaceae</taxon>
        <taxon>Stigmatella</taxon>
    </lineage>
</organism>
<dbReference type="EMBL" id="AAMD01000005">
    <property type="protein sequence ID" value="EAU69575.1"/>
    <property type="molecule type" value="Genomic_DNA"/>
</dbReference>
<gene>
    <name evidence="2" type="ORF">STIAU_2095</name>
</gene>
<feature type="region of interest" description="Disordered" evidence="1">
    <location>
        <begin position="183"/>
        <end position="223"/>
    </location>
</feature>
<feature type="compositionally biased region" description="Basic and acidic residues" evidence="1">
    <location>
        <begin position="416"/>
        <end position="429"/>
    </location>
</feature>
<reference evidence="2 3" key="1">
    <citation type="submission" date="2006-04" db="EMBL/GenBank/DDBJ databases">
        <authorList>
            <person name="Nierman W.C."/>
        </authorList>
    </citation>
    <scope>NUCLEOTIDE SEQUENCE [LARGE SCALE GENOMIC DNA]</scope>
    <source>
        <strain evidence="2 3">DW4/3-1</strain>
    </source>
</reference>
<evidence type="ECO:0000256" key="1">
    <source>
        <dbReference type="SAM" id="MobiDB-lite"/>
    </source>
</evidence>
<feature type="region of interest" description="Disordered" evidence="1">
    <location>
        <begin position="399"/>
        <end position="429"/>
    </location>
</feature>
<feature type="region of interest" description="Disordered" evidence="1">
    <location>
        <begin position="444"/>
        <end position="553"/>
    </location>
</feature>
<accession>Q09CN3</accession>
<name>Q09CN3_STIAD</name>
<feature type="compositionally biased region" description="Basic residues" evidence="1">
    <location>
        <begin position="454"/>
        <end position="469"/>
    </location>
</feature>
<dbReference type="Proteomes" id="UP000032702">
    <property type="component" value="Unassembled WGS sequence"/>
</dbReference>
<dbReference type="AlphaFoldDB" id="Q09CN3"/>
<proteinExistence type="predicted"/>
<evidence type="ECO:0000313" key="3">
    <source>
        <dbReference type="Proteomes" id="UP000032702"/>
    </source>
</evidence>
<protein>
    <submittedName>
        <fullName evidence="2">Uncharacterized protein</fullName>
    </submittedName>
</protein>